<accession>A0AAW0QQM9</accession>
<name>A0AAW0QQM9_9PEZI</name>
<proteinExistence type="predicted"/>
<reference evidence="1 2" key="1">
    <citation type="submission" date="2023-01" db="EMBL/GenBank/DDBJ databases">
        <title>Analysis of 21 Apiospora genomes using comparative genomics revels a genus with tremendous synthesis potential of carbohydrate active enzymes and secondary metabolites.</title>
        <authorList>
            <person name="Sorensen T."/>
        </authorList>
    </citation>
    <scope>NUCLEOTIDE SEQUENCE [LARGE SCALE GENOMIC DNA]</scope>
    <source>
        <strain evidence="1 2">CBS 117206</strain>
    </source>
</reference>
<evidence type="ECO:0000313" key="2">
    <source>
        <dbReference type="Proteomes" id="UP001392437"/>
    </source>
</evidence>
<sequence length="163" mass="18222">MHSLWPSLSSSFELFGKHEMRGDCIPQVVLVVFAVAHLMFGRVSALDSRVESLNSLKFAIRQHTGFWRMTAEMHAADPRRSFFVLALASTRAFRKLLVLARVSGLSRFASSHDYVQHHPTPWRASLHVERYNIGASSSQLCTTLDLKVRYAVGLEAARPAGLA</sequence>
<dbReference type="AlphaFoldDB" id="A0AAW0QQM9"/>
<keyword evidence="2" id="KW-1185">Reference proteome</keyword>
<protein>
    <submittedName>
        <fullName evidence="1">Uncharacterized protein</fullName>
    </submittedName>
</protein>
<comment type="caution">
    <text evidence="1">The sequence shown here is derived from an EMBL/GenBank/DDBJ whole genome shotgun (WGS) entry which is preliminary data.</text>
</comment>
<evidence type="ECO:0000313" key="1">
    <source>
        <dbReference type="EMBL" id="KAK8114133.1"/>
    </source>
</evidence>
<dbReference type="EMBL" id="JAQQWP010000006">
    <property type="protein sequence ID" value="KAK8114133.1"/>
    <property type="molecule type" value="Genomic_DNA"/>
</dbReference>
<organism evidence="1 2">
    <name type="scientific">Apiospora kogelbergensis</name>
    <dbReference type="NCBI Taxonomy" id="1337665"/>
    <lineage>
        <taxon>Eukaryota</taxon>
        <taxon>Fungi</taxon>
        <taxon>Dikarya</taxon>
        <taxon>Ascomycota</taxon>
        <taxon>Pezizomycotina</taxon>
        <taxon>Sordariomycetes</taxon>
        <taxon>Xylariomycetidae</taxon>
        <taxon>Amphisphaeriales</taxon>
        <taxon>Apiosporaceae</taxon>
        <taxon>Apiospora</taxon>
    </lineage>
</organism>
<gene>
    <name evidence="1" type="ORF">PG999_006202</name>
</gene>
<dbReference type="Proteomes" id="UP001392437">
    <property type="component" value="Unassembled WGS sequence"/>
</dbReference>